<evidence type="ECO:0000313" key="1">
    <source>
        <dbReference type="EMBL" id="KAJ2985661.1"/>
    </source>
</evidence>
<proteinExistence type="predicted"/>
<organism evidence="1 2">
    <name type="scientific">Xylaria curta</name>
    <dbReference type="NCBI Taxonomy" id="42375"/>
    <lineage>
        <taxon>Eukaryota</taxon>
        <taxon>Fungi</taxon>
        <taxon>Dikarya</taxon>
        <taxon>Ascomycota</taxon>
        <taxon>Pezizomycotina</taxon>
        <taxon>Sordariomycetes</taxon>
        <taxon>Xylariomycetidae</taxon>
        <taxon>Xylariales</taxon>
        <taxon>Xylariaceae</taxon>
        <taxon>Xylaria</taxon>
    </lineage>
</organism>
<gene>
    <name evidence="1" type="ORF">NUW58_g5413</name>
</gene>
<protein>
    <submittedName>
        <fullName evidence="1">Uncharacterized protein</fullName>
    </submittedName>
</protein>
<accession>A0ACC1P2F8</accession>
<keyword evidence="2" id="KW-1185">Reference proteome</keyword>
<name>A0ACC1P2F8_9PEZI</name>
<evidence type="ECO:0000313" key="2">
    <source>
        <dbReference type="Proteomes" id="UP001143856"/>
    </source>
</evidence>
<dbReference type="EMBL" id="JAPDGR010001066">
    <property type="protein sequence ID" value="KAJ2985661.1"/>
    <property type="molecule type" value="Genomic_DNA"/>
</dbReference>
<sequence>MAHQHCLWSGSEQAADPLIASYETGHDCAYIEEAMAWNNGVSDGPPDMFDPAGLGVQPIYTDPARDIMMLGLPSNQIGQEVQPQVGAEDAQESARPAQGEGWDYVVEVWPGIGDDHTASLKSVVDHIYRVNAAFEKKGLDYHLSVQDPVTPEDLLLFGPCRRYVLPRQYRDSERSRLKFLQVFNVDRLYNKALEGYQYKMSVVYEQPRNPLPTRSYSSPGGGHDHDPVTGFNPLNPNGDPTLIQASSPTPSTNSLAPTTPTNDLPSPNAFVQPKARAPKSTQPRMKPIPKPQRPVVKNQEGKFICTWKDCDAAAKEFTRKCEWSKHMDKHERPYKCLADGCENVPGFTYSGGLLRHEREVHRKHGGPKNPLYCPHKGCKRHKDSSFARLENLNEHLRRCHTTTDSDPATQPEEFASNAKPTRSRVNSLVNGSPLHDELSPLSSTASPSPRIGSKRKADDDDLREENKRLRFENQELKRKIEAGYLQQGAMMDQIDTLEKERADLLAQLRGVELVGRPIS</sequence>
<reference evidence="1" key="1">
    <citation type="submission" date="2022-10" db="EMBL/GenBank/DDBJ databases">
        <title>Genome Sequence of Xylaria curta.</title>
        <authorList>
            <person name="Buettner E."/>
        </authorList>
    </citation>
    <scope>NUCLEOTIDE SEQUENCE</scope>
    <source>
        <strain evidence="1">Babe10</strain>
    </source>
</reference>
<comment type="caution">
    <text evidence="1">The sequence shown here is derived from an EMBL/GenBank/DDBJ whole genome shotgun (WGS) entry which is preliminary data.</text>
</comment>
<dbReference type="Proteomes" id="UP001143856">
    <property type="component" value="Unassembled WGS sequence"/>
</dbReference>